<comment type="similarity">
    <text evidence="3">Belongs to the flagella basal body rod proteins family.</text>
</comment>
<evidence type="ECO:0000259" key="7">
    <source>
        <dbReference type="Pfam" id="PF00460"/>
    </source>
</evidence>
<accession>A0A5M6ICQ2</accession>
<dbReference type="InterPro" id="IPR001444">
    <property type="entry name" value="Flag_bb_rod_N"/>
</dbReference>
<evidence type="ECO:0000313" key="10">
    <source>
        <dbReference type="EMBL" id="KAA5605757.1"/>
    </source>
</evidence>
<feature type="domain" description="Flagellar basal body rod protein N-terminal" evidence="7">
    <location>
        <begin position="9"/>
        <end position="37"/>
    </location>
</feature>
<dbReference type="SUPFAM" id="SSF64518">
    <property type="entry name" value="Phase 1 flagellin"/>
    <property type="match status" value="1"/>
</dbReference>
<keyword evidence="10" id="KW-0282">Flagellum</keyword>
<evidence type="ECO:0000256" key="1">
    <source>
        <dbReference type="ARBA" id="ARBA00004117"/>
    </source>
</evidence>
<dbReference type="InterPro" id="IPR002371">
    <property type="entry name" value="FlgK"/>
</dbReference>
<dbReference type="GO" id="GO:0005198">
    <property type="term" value="F:structural molecule activity"/>
    <property type="evidence" value="ECO:0007669"/>
    <property type="project" value="InterPro"/>
</dbReference>
<proteinExistence type="inferred from homology"/>
<feature type="domain" description="Flagellar hook-associated protein FlgK helical" evidence="9">
    <location>
        <begin position="90"/>
        <end position="316"/>
    </location>
</feature>
<evidence type="ECO:0000259" key="8">
    <source>
        <dbReference type="Pfam" id="PF06429"/>
    </source>
</evidence>
<gene>
    <name evidence="10" type="primary">flgK</name>
    <name evidence="10" type="ORF">F1188_09035</name>
</gene>
<dbReference type="RefSeq" id="WP_150062087.1">
    <property type="nucleotide sequence ID" value="NZ_JACHII010000004.1"/>
</dbReference>
<reference evidence="10 11" key="1">
    <citation type="submission" date="2019-09" db="EMBL/GenBank/DDBJ databases">
        <title>Genome sequence of Roseospira marina, one of the more divergent members of the non-sulfur purple photosynthetic bacterial family, the Rhodospirillaceae.</title>
        <authorList>
            <person name="Meyer T."/>
            <person name="Kyndt J."/>
        </authorList>
    </citation>
    <scope>NUCLEOTIDE SEQUENCE [LARGE SCALE GENOMIC DNA]</scope>
    <source>
        <strain evidence="10 11">DSM 15113</strain>
    </source>
</reference>
<dbReference type="GO" id="GO:0044780">
    <property type="term" value="P:bacterial-type flagellum assembly"/>
    <property type="evidence" value="ECO:0007669"/>
    <property type="project" value="InterPro"/>
</dbReference>
<dbReference type="EMBL" id="VWPJ01000007">
    <property type="protein sequence ID" value="KAA5605757.1"/>
    <property type="molecule type" value="Genomic_DNA"/>
</dbReference>
<dbReference type="Proteomes" id="UP000324065">
    <property type="component" value="Unassembled WGS sequence"/>
</dbReference>
<evidence type="ECO:0000256" key="4">
    <source>
        <dbReference type="ARBA" id="ARBA00016244"/>
    </source>
</evidence>
<comment type="caution">
    <text evidence="10">The sequence shown here is derived from an EMBL/GenBank/DDBJ whole genome shotgun (WGS) entry which is preliminary data.</text>
</comment>
<evidence type="ECO:0000313" key="11">
    <source>
        <dbReference type="Proteomes" id="UP000324065"/>
    </source>
</evidence>
<keyword evidence="10" id="KW-0969">Cilium</keyword>
<dbReference type="PANTHER" id="PTHR30033">
    <property type="entry name" value="FLAGELLAR HOOK-ASSOCIATED PROTEIN 1"/>
    <property type="match status" value="1"/>
</dbReference>
<dbReference type="GO" id="GO:0009425">
    <property type="term" value="C:bacterial-type flagellum basal body"/>
    <property type="evidence" value="ECO:0007669"/>
    <property type="project" value="UniProtKB-SubCell"/>
</dbReference>
<keyword evidence="5" id="KW-0964">Secreted</keyword>
<keyword evidence="10" id="KW-0966">Cell projection</keyword>
<protein>
    <recommendedName>
        <fullName evidence="4">Flagellar hook-associated protein 1</fullName>
    </recommendedName>
</protein>
<keyword evidence="6" id="KW-0975">Bacterial flagellum</keyword>
<dbReference type="InterPro" id="IPR010930">
    <property type="entry name" value="Flg_bb/hook_C_dom"/>
</dbReference>
<keyword evidence="11" id="KW-1185">Reference proteome</keyword>
<feature type="domain" description="Flagellar basal-body/hook protein C-terminal" evidence="8">
    <location>
        <begin position="696"/>
        <end position="736"/>
    </location>
</feature>
<organism evidence="10 11">
    <name type="scientific">Roseospira marina</name>
    <dbReference type="NCBI Taxonomy" id="140057"/>
    <lineage>
        <taxon>Bacteria</taxon>
        <taxon>Pseudomonadati</taxon>
        <taxon>Pseudomonadota</taxon>
        <taxon>Alphaproteobacteria</taxon>
        <taxon>Rhodospirillales</taxon>
        <taxon>Rhodospirillaceae</taxon>
        <taxon>Roseospira</taxon>
    </lineage>
</organism>
<dbReference type="OrthoDB" id="7181295at2"/>
<dbReference type="Pfam" id="PF22638">
    <property type="entry name" value="FlgK_D1"/>
    <property type="match status" value="1"/>
</dbReference>
<evidence type="ECO:0000256" key="2">
    <source>
        <dbReference type="ARBA" id="ARBA00004613"/>
    </source>
</evidence>
<dbReference type="Pfam" id="PF00460">
    <property type="entry name" value="Flg_bb_rod"/>
    <property type="match status" value="1"/>
</dbReference>
<sequence>MSINLALSSALSGLKTNQKALDLVSRNIANVNTPGYTKKIFNQESVVLAGVGSGVQVSEIQRRVDYGLIDELNRENAQLEKLSVKSQFFDQMQNLFGKPADNNSIAHIMETLAGEVEMLALDPDKTEQHMTVVQRAQDVSHKLNSMGDHLQQLRLDADQDIQRSVQRVNTLLEDINDLNKEIAYTIATSRDSTDLTDKRDMAVAELQSLMNVTVFTRDSGELTVYTEGGDILVDREVKQVSYSPRSSYSAWTTKGGNDVQGITVNGHDITEDITDGRISALIEMRDSILPNYQAQLDELSQELRDTVNAVNNRGTSFPNLATEFVGTRTFLDSAAQTMQLDADHDTVVALFDGDGNQVAQTTMKDIVNLIGGGDLETPTTIDDVAAALQTWLQSGSGATPPGPGLGSATVSVNSDGVLDIKLNDNSVGLAFKDVNTTAGTDPASWTAEDASVTFDADADGNGDITHAGFSSFFGLNDVFTDGGRAEWAWDSGIKSETWRPFSGGTLNFSNASGLVVDSLTLTGTETVEEIAAAINSDPGLKGFLEAEVVPEGEGVRLRIKQRDGSDLMVTQAGGGTGLMDSLGLKPSSAGLANAVSVKKEIADNPSLLSRGAVLYNSDTKEYTVSSGDNSTANAMAEALRAGRSFDSAGGQVSTNSTLSDYAALLLSQNASAARANETKLDYQVSLVDSLSLKNAEISAVNLDEELAELIVYQQSYAASAKVISTVSDLFDILNSIV</sequence>
<comment type="subcellular location">
    <subcellularLocation>
        <location evidence="1">Bacterial flagellum basal body</location>
    </subcellularLocation>
    <subcellularLocation>
        <location evidence="2">Secreted</location>
    </subcellularLocation>
</comment>
<dbReference type="AlphaFoldDB" id="A0A5M6ICQ2"/>
<dbReference type="GO" id="GO:0009424">
    <property type="term" value="C:bacterial-type flagellum hook"/>
    <property type="evidence" value="ECO:0007669"/>
    <property type="project" value="InterPro"/>
</dbReference>
<evidence type="ECO:0000259" key="9">
    <source>
        <dbReference type="Pfam" id="PF22638"/>
    </source>
</evidence>
<dbReference type="InterPro" id="IPR053927">
    <property type="entry name" value="FlgK_helical"/>
</dbReference>
<evidence type="ECO:0000256" key="3">
    <source>
        <dbReference type="ARBA" id="ARBA00009677"/>
    </source>
</evidence>
<dbReference type="PANTHER" id="PTHR30033:SF1">
    <property type="entry name" value="FLAGELLAR HOOK-ASSOCIATED PROTEIN 1"/>
    <property type="match status" value="1"/>
</dbReference>
<evidence type="ECO:0000256" key="6">
    <source>
        <dbReference type="ARBA" id="ARBA00023143"/>
    </source>
</evidence>
<evidence type="ECO:0000256" key="5">
    <source>
        <dbReference type="ARBA" id="ARBA00022525"/>
    </source>
</evidence>
<dbReference type="GO" id="GO:0005576">
    <property type="term" value="C:extracellular region"/>
    <property type="evidence" value="ECO:0007669"/>
    <property type="project" value="UniProtKB-SubCell"/>
</dbReference>
<name>A0A5M6ICQ2_9PROT</name>
<dbReference type="Pfam" id="PF06429">
    <property type="entry name" value="Flg_bbr_C"/>
    <property type="match status" value="1"/>
</dbReference>
<dbReference type="NCBIfam" id="TIGR02492">
    <property type="entry name" value="flgK_ends"/>
    <property type="match status" value="1"/>
</dbReference>